<gene>
    <name evidence="2" type="primary">ybaN</name>
    <name evidence="2" type="ORF">VPARA_53020</name>
</gene>
<evidence type="ECO:0000256" key="1">
    <source>
        <dbReference type="SAM" id="Phobius"/>
    </source>
</evidence>
<dbReference type="PANTHER" id="PTHR35813:SF1">
    <property type="entry name" value="INNER MEMBRANE PROTEIN YBAN"/>
    <property type="match status" value="1"/>
</dbReference>
<keyword evidence="1" id="KW-0812">Transmembrane</keyword>
<evidence type="ECO:0000313" key="2">
    <source>
        <dbReference type="EMBL" id="KLN53616.1"/>
    </source>
</evidence>
<dbReference type="Proteomes" id="UP000035170">
    <property type="component" value="Unassembled WGS sequence"/>
</dbReference>
<comment type="caution">
    <text evidence="2">The sequence shown here is derived from an EMBL/GenBank/DDBJ whole genome shotgun (WGS) entry which is preliminary data.</text>
</comment>
<feature type="transmembrane region" description="Helical" evidence="1">
    <location>
        <begin position="93"/>
        <end position="119"/>
    </location>
</feature>
<sequence length="124" mass="13469">MRPAGPVARLLWRALALVFVALGLLGAFLPVLPTVPFLLAAAWAAGRGWPALERRLLEHPRYGAYVRQWRRSGAVPRRAKWAATGMMALSSAVLLATAAPAVVKIGAPLLMAAVAIWLWRRPEN</sequence>
<dbReference type="PANTHER" id="PTHR35813">
    <property type="entry name" value="INNER MEMBRANE PROTEIN YBAN"/>
    <property type="match status" value="1"/>
</dbReference>
<dbReference type="GO" id="GO:0005886">
    <property type="term" value="C:plasma membrane"/>
    <property type="evidence" value="ECO:0007669"/>
    <property type="project" value="TreeGrafter"/>
</dbReference>
<reference evidence="2 3" key="1">
    <citation type="submission" date="2015-03" db="EMBL/GenBank/DDBJ databases">
        <title>Genome sequence of Variovorax paradoxus TBEA6.</title>
        <authorList>
            <person name="Poehlein A."/>
            <person name="Schuldes J."/>
            <person name="Wuebbeler J.H."/>
            <person name="Hiessl S."/>
            <person name="Steinbuechel A."/>
            <person name="Daniel R."/>
        </authorList>
    </citation>
    <scope>NUCLEOTIDE SEQUENCE [LARGE SCALE GENOMIC DNA]</scope>
    <source>
        <strain evidence="2 3">TBEA6</strain>
    </source>
</reference>
<organism evidence="2 3">
    <name type="scientific">Variovorax paradoxus</name>
    <dbReference type="NCBI Taxonomy" id="34073"/>
    <lineage>
        <taxon>Bacteria</taxon>
        <taxon>Pseudomonadati</taxon>
        <taxon>Pseudomonadota</taxon>
        <taxon>Betaproteobacteria</taxon>
        <taxon>Burkholderiales</taxon>
        <taxon>Comamonadaceae</taxon>
        <taxon>Variovorax</taxon>
    </lineage>
</organism>
<name>A0A0H2LV93_VARPD</name>
<accession>A0A0H2LV93</accession>
<dbReference type="Pfam" id="PF04304">
    <property type="entry name" value="DUF454"/>
    <property type="match status" value="1"/>
</dbReference>
<evidence type="ECO:0000313" key="3">
    <source>
        <dbReference type="Proteomes" id="UP000035170"/>
    </source>
</evidence>
<proteinExistence type="predicted"/>
<protein>
    <submittedName>
        <fullName evidence="2">Inner membrane protein YbaN</fullName>
    </submittedName>
</protein>
<dbReference type="PIRSF" id="PIRSF016789">
    <property type="entry name" value="DUF454"/>
    <property type="match status" value="1"/>
</dbReference>
<dbReference type="EMBL" id="JZWI01000032">
    <property type="protein sequence ID" value="KLN53616.1"/>
    <property type="molecule type" value="Genomic_DNA"/>
</dbReference>
<dbReference type="InterPro" id="IPR007401">
    <property type="entry name" value="DUF454"/>
</dbReference>
<dbReference type="RefSeq" id="WP_047786636.1">
    <property type="nucleotide sequence ID" value="NZ_JZWI01000032.1"/>
</dbReference>
<keyword evidence="1" id="KW-0472">Membrane</keyword>
<keyword evidence="3" id="KW-1185">Reference proteome</keyword>
<dbReference type="AlphaFoldDB" id="A0A0H2LV93"/>
<dbReference type="PATRIC" id="fig|34073.19.peg.5419"/>
<keyword evidence="1" id="KW-1133">Transmembrane helix</keyword>